<dbReference type="GO" id="GO:0009338">
    <property type="term" value="C:exodeoxyribonuclease V complex"/>
    <property type="evidence" value="ECO:0007669"/>
    <property type="project" value="InterPro"/>
</dbReference>
<dbReference type="SUPFAM" id="SSF52980">
    <property type="entry name" value="Restriction endonuclease-like"/>
    <property type="match status" value="1"/>
</dbReference>
<keyword evidence="6 10" id="KW-0269">Exonuclease</keyword>
<dbReference type="Proteomes" id="UP000228621">
    <property type="component" value="Unassembled WGS sequence"/>
</dbReference>
<sequence>MADNMLHIIQSNRMEILQAQLCTLIKSAPLASPFEKETVLVQSPGMSEWLKLGMSQQLGISAQVDFPLPSSFIWKLYQTFIDDVPSESAFNKGNMAWKLFTILPNCIDDPSYIALKRYLGEDPSRIKLFALCEKIADVFDQYLMYRPEWIELWGQGQDSLLDVDVAAIAPWQPDLWRRLVSHVVELEQSPYHRANMHEQLLQALNDAEPEKLPERICIFGLSAIATSQLEIFQALGKKTNVFLFFFNPSEHYWGDLVDEKTQAKVAAKYAKKPELEAKDGEYYYVGNPLLSSWGKLGRDYFEQLLQLDASWLDGFDGEFDDHLLGQVQQEIYQLAFKGESLTADPNWFVSDEGKLPITVDDRSLVFQDCHTPLREVERLHDYLLNLFEQNPALTPKDVIVMMPDVGAYSPFIKAVFDSTEEVLRIPYAISDLAIEQERPILTSFITLTDLPNNRFCVSDILDLLGVTPIAEQFHLEAHEFDLIRYWLEQVNVKWGINEQHKREYGLPKISLNTWQHGLNRLLLGVATNDELTSFASIYPADEVEGMSVAVLNKLIGFIDALMWLKQALSKEQTLVHFATTLREAMTLFYASESEQSWDLLKLEQIIENIEKHYENGDIQEPVSAKILAYLVKQGVKEKGVGQRFLAGAVNFCTLMPMRAIPFKVVCMLGLNDADYPRTVQPIGFDLVAHSTRKKGDRSRKLDDRYLFLEALLSARENLYISYIGRSCFNNEAQVPSVLVSELAEYLERSFYFEDAPEQSVVARLTQQLPLQPFNPDHFKAGALQSYNQTWLWQHTPVQKPQDKPLQVVLDTEIEFSELLRGVCEPQKLFYQQSLGVKLKPVEALSPDEEPFALNALERYQYLDEVLEAQLQQKPLNIEQILQRGSLPQANIGKLQLDGLLTRVEPMVRVLTPLLIEPKEPIELKLQLDDHMVVGWLDSLYENRQVYYRSASIKAKDLIKGFLHHCAACAMGQEVTTYIVGLDQSIQFTVLGQQQSQTYLQQWLAFYKQALSEPLPFFANTSMEFAKTQDIKAAASKFKPQYIGRGEGEDPYVQLCFDDLSAHEQRFCELSLALFEPILTIATEVAHGNA</sequence>
<comment type="similarity">
    <text evidence="10">Belongs to the RecC family.</text>
</comment>
<evidence type="ECO:0000256" key="10">
    <source>
        <dbReference type="HAMAP-Rule" id="MF_01486"/>
    </source>
</evidence>
<keyword evidence="2 10" id="KW-0547">Nucleotide-binding</keyword>
<comment type="miscellaneous">
    <text evidence="10">In the RecBCD complex, RecB has a slow 3'-5' helicase, an exonuclease activity and loads RecA onto ssDNA, RecD has a fast 5'-3' helicase activity, while RecC stimulates the ATPase and processivity of the RecB helicase and contributes to recognition of the Chi site.</text>
</comment>
<evidence type="ECO:0000259" key="11">
    <source>
        <dbReference type="Pfam" id="PF17946"/>
    </source>
</evidence>
<dbReference type="AlphaFoldDB" id="A0A2A5JQV7"/>
<dbReference type="PANTHER" id="PTHR30591">
    <property type="entry name" value="RECBCD ENZYME SUBUNIT RECC"/>
    <property type="match status" value="1"/>
</dbReference>
<comment type="caution">
    <text evidence="12">The sequence shown here is derived from an EMBL/GenBank/DDBJ whole genome shotgun (WGS) entry which is preliminary data.</text>
</comment>
<keyword evidence="5 10" id="KW-0347">Helicase</keyword>
<dbReference type="SUPFAM" id="SSF52540">
    <property type="entry name" value="P-loop containing nucleoside triphosphate hydrolases"/>
    <property type="match status" value="2"/>
</dbReference>
<evidence type="ECO:0000256" key="6">
    <source>
        <dbReference type="ARBA" id="ARBA00022839"/>
    </source>
</evidence>
<dbReference type="PANTHER" id="PTHR30591:SF1">
    <property type="entry name" value="RECBCD ENZYME SUBUNIT RECC"/>
    <property type="match status" value="1"/>
</dbReference>
<keyword evidence="8 10" id="KW-0238">DNA-binding</keyword>
<dbReference type="InterPro" id="IPR041500">
    <property type="entry name" value="RecC_C"/>
</dbReference>
<keyword evidence="9 10" id="KW-0234">DNA repair</keyword>
<dbReference type="GO" id="GO:0003678">
    <property type="term" value="F:DNA helicase activity"/>
    <property type="evidence" value="ECO:0007669"/>
    <property type="project" value="UniProtKB-UniRule"/>
</dbReference>
<reference evidence="13" key="1">
    <citation type="journal article" date="2019" name="Genome Announc.">
        <title>Draft Genome Sequence of Pseudoalteromonas piscicida Strain 36Y ROTHPW, an Hypersaline Seawater Isolate from the South Coast of Sonora, Mexico.</title>
        <authorList>
            <person name="Sanchez-Diaz R."/>
            <person name="Molina-Garza Z.J."/>
            <person name="Cruz-Suarez L.E."/>
            <person name="Selvin J."/>
            <person name="Kiran G.S."/>
            <person name="Ibarra-Gamez J.C."/>
            <person name="Gomez-Gil B."/>
            <person name="Galaviz-Silva L."/>
        </authorList>
    </citation>
    <scope>NUCLEOTIDE SEQUENCE [LARGE SCALE GENOMIC DNA]</scope>
    <source>
        <strain evidence="13">36Y_RITHPW</strain>
    </source>
</reference>
<comment type="function">
    <text evidence="10">A helicase/nuclease that prepares dsDNA breaks (DSB) for recombinational DNA repair. Binds to DSBs and unwinds DNA via a highly rapid and processive ATP-dependent bidirectional helicase activity. Unwinds dsDNA until it encounters a Chi (crossover hotspot instigator) sequence from the 3' direction. Cuts ssDNA a few nucleotides 3' to the Chi site. The properties and activities of the enzyme are changed at Chi. The Chi-altered holoenzyme produces a long 3'-ssDNA overhang and facilitates RecA-binding to the ssDNA for homologous DNA recombination and repair. Holoenzyme degrades any linearized DNA that is unable to undergo homologous recombination. In the holoenzyme this subunit recognizes the wild-type Chi sequence, and when added to isolated RecB increases its ATP-dependent helicase processivity.</text>
</comment>
<keyword evidence="1 10" id="KW-0540">Nuclease</keyword>
<evidence type="ECO:0000256" key="8">
    <source>
        <dbReference type="ARBA" id="ARBA00023125"/>
    </source>
</evidence>
<evidence type="ECO:0000256" key="2">
    <source>
        <dbReference type="ARBA" id="ARBA00022741"/>
    </source>
</evidence>
<dbReference type="Pfam" id="PF04257">
    <property type="entry name" value="Exonuc_V_gamma"/>
    <property type="match status" value="1"/>
</dbReference>
<dbReference type="EMBL" id="NKHF01000044">
    <property type="protein sequence ID" value="PCK31808.1"/>
    <property type="molecule type" value="Genomic_DNA"/>
</dbReference>
<evidence type="ECO:0000313" key="12">
    <source>
        <dbReference type="EMBL" id="PCK31808.1"/>
    </source>
</evidence>
<dbReference type="OrthoDB" id="9762834at2"/>
<dbReference type="PIRSF" id="PIRSF000980">
    <property type="entry name" value="RecC"/>
    <property type="match status" value="1"/>
</dbReference>
<evidence type="ECO:0000256" key="3">
    <source>
        <dbReference type="ARBA" id="ARBA00022763"/>
    </source>
</evidence>
<name>A0A2A5JQV7_PSEO7</name>
<dbReference type="GO" id="GO:0003677">
    <property type="term" value="F:DNA binding"/>
    <property type="evidence" value="ECO:0007669"/>
    <property type="project" value="UniProtKB-UniRule"/>
</dbReference>
<accession>A0A2A5JQV7</accession>
<dbReference type="NCBIfam" id="TIGR01450">
    <property type="entry name" value="recC"/>
    <property type="match status" value="1"/>
</dbReference>
<comment type="subunit">
    <text evidence="10">Heterotrimer of RecB, RecC and RecD. All subunits contribute to DNA-binding.</text>
</comment>
<keyword evidence="7 10" id="KW-0067">ATP-binding</keyword>
<dbReference type="InterPro" id="IPR006697">
    <property type="entry name" value="RecC"/>
</dbReference>
<evidence type="ECO:0000256" key="7">
    <source>
        <dbReference type="ARBA" id="ARBA00022840"/>
    </source>
</evidence>
<dbReference type="Gene3D" id="1.10.10.160">
    <property type="match status" value="1"/>
</dbReference>
<evidence type="ECO:0000256" key="4">
    <source>
        <dbReference type="ARBA" id="ARBA00022801"/>
    </source>
</evidence>
<dbReference type="Gene3D" id="3.40.50.300">
    <property type="entry name" value="P-loop containing nucleotide triphosphate hydrolases"/>
    <property type="match status" value="2"/>
</dbReference>
<evidence type="ECO:0000256" key="5">
    <source>
        <dbReference type="ARBA" id="ARBA00022806"/>
    </source>
</evidence>
<dbReference type="GO" id="GO:0005524">
    <property type="term" value="F:ATP binding"/>
    <property type="evidence" value="ECO:0007669"/>
    <property type="project" value="UniProtKB-UniRule"/>
</dbReference>
<dbReference type="InterPro" id="IPR011335">
    <property type="entry name" value="Restrct_endonuc-II-like"/>
</dbReference>
<evidence type="ECO:0000256" key="1">
    <source>
        <dbReference type="ARBA" id="ARBA00022722"/>
    </source>
</evidence>
<evidence type="ECO:0000256" key="9">
    <source>
        <dbReference type="ARBA" id="ARBA00023204"/>
    </source>
</evidence>
<dbReference type="Pfam" id="PF17946">
    <property type="entry name" value="RecC_C"/>
    <property type="match status" value="1"/>
</dbReference>
<proteinExistence type="inferred from homology"/>
<dbReference type="Gene3D" id="3.40.50.10930">
    <property type="match status" value="1"/>
</dbReference>
<gene>
    <name evidence="10 12" type="primary">recC</name>
    <name evidence="12" type="ORF">CEX98_10525</name>
</gene>
<protein>
    <recommendedName>
        <fullName evidence="10">RecBCD enzyme subunit RecC</fullName>
    </recommendedName>
    <alternativeName>
        <fullName evidence="10">Exonuclease V subunit RecC</fullName>
        <shortName evidence="10">ExoV subunit RecC</shortName>
    </alternativeName>
    <alternativeName>
        <fullName evidence="10">Helicase/nuclease RecBCD subunit RecC</fullName>
    </alternativeName>
</protein>
<evidence type="ECO:0000313" key="13">
    <source>
        <dbReference type="Proteomes" id="UP000228621"/>
    </source>
</evidence>
<keyword evidence="4 10" id="KW-0378">Hydrolase</keyword>
<dbReference type="InterPro" id="IPR027417">
    <property type="entry name" value="P-loop_NTPase"/>
</dbReference>
<organism evidence="12 13">
    <name type="scientific">Pseudoalteromonas piscicida</name>
    <dbReference type="NCBI Taxonomy" id="43662"/>
    <lineage>
        <taxon>Bacteria</taxon>
        <taxon>Pseudomonadati</taxon>
        <taxon>Pseudomonadota</taxon>
        <taxon>Gammaproteobacteria</taxon>
        <taxon>Alteromonadales</taxon>
        <taxon>Pseudoalteromonadaceae</taxon>
        <taxon>Pseudoalteromonas</taxon>
    </lineage>
</organism>
<dbReference type="GO" id="GO:0000724">
    <property type="term" value="P:double-strand break repair via homologous recombination"/>
    <property type="evidence" value="ECO:0007669"/>
    <property type="project" value="UniProtKB-UniRule"/>
</dbReference>
<dbReference type="Gene3D" id="1.10.10.990">
    <property type="match status" value="1"/>
</dbReference>
<keyword evidence="3 10" id="KW-0227">DNA damage</keyword>
<dbReference type="InterPro" id="IPR013986">
    <property type="entry name" value="DExx_box_DNA_helicase_dom_sf"/>
</dbReference>
<keyword evidence="13" id="KW-1185">Reference proteome</keyword>
<feature type="domain" description="RecC C-terminal" evidence="11">
    <location>
        <begin position="811"/>
        <end position="1028"/>
    </location>
</feature>
<dbReference type="HAMAP" id="MF_01486">
    <property type="entry name" value="RecC"/>
    <property type="match status" value="1"/>
</dbReference>
<dbReference type="GO" id="GO:0008854">
    <property type="term" value="F:exodeoxyribonuclease V activity"/>
    <property type="evidence" value="ECO:0007669"/>
    <property type="project" value="InterPro"/>
</dbReference>